<dbReference type="OrthoDB" id="240923at2"/>
<gene>
    <name evidence="2" type="ORF">Q31a_08430</name>
</gene>
<protein>
    <recommendedName>
        <fullName evidence="4">Nickel uptake substrate-specific transmembrane region</fullName>
    </recommendedName>
</protein>
<dbReference type="AlphaFoldDB" id="A0A518G1T6"/>
<evidence type="ECO:0000256" key="1">
    <source>
        <dbReference type="SAM" id="SignalP"/>
    </source>
</evidence>
<organism evidence="2 3">
    <name type="scientific">Aureliella helgolandensis</name>
    <dbReference type="NCBI Taxonomy" id="2527968"/>
    <lineage>
        <taxon>Bacteria</taxon>
        <taxon>Pseudomonadati</taxon>
        <taxon>Planctomycetota</taxon>
        <taxon>Planctomycetia</taxon>
        <taxon>Pirellulales</taxon>
        <taxon>Pirellulaceae</taxon>
        <taxon>Aureliella</taxon>
    </lineage>
</organism>
<dbReference type="KEGG" id="ahel:Q31a_08430"/>
<reference evidence="2 3" key="1">
    <citation type="submission" date="2019-02" db="EMBL/GenBank/DDBJ databases">
        <title>Deep-cultivation of Planctomycetes and their phenomic and genomic characterization uncovers novel biology.</title>
        <authorList>
            <person name="Wiegand S."/>
            <person name="Jogler M."/>
            <person name="Boedeker C."/>
            <person name="Pinto D."/>
            <person name="Vollmers J."/>
            <person name="Rivas-Marin E."/>
            <person name="Kohn T."/>
            <person name="Peeters S.H."/>
            <person name="Heuer A."/>
            <person name="Rast P."/>
            <person name="Oberbeckmann S."/>
            <person name="Bunk B."/>
            <person name="Jeske O."/>
            <person name="Meyerdierks A."/>
            <person name="Storesund J.E."/>
            <person name="Kallscheuer N."/>
            <person name="Luecker S."/>
            <person name="Lage O.M."/>
            <person name="Pohl T."/>
            <person name="Merkel B.J."/>
            <person name="Hornburger P."/>
            <person name="Mueller R.-W."/>
            <person name="Bruemmer F."/>
            <person name="Labrenz M."/>
            <person name="Spormann A.M."/>
            <person name="Op den Camp H."/>
            <person name="Overmann J."/>
            <person name="Amann R."/>
            <person name="Jetten M.S.M."/>
            <person name="Mascher T."/>
            <person name="Medema M.H."/>
            <person name="Devos D.P."/>
            <person name="Kaster A.-K."/>
            <person name="Ovreas L."/>
            <person name="Rohde M."/>
            <person name="Galperin M.Y."/>
            <person name="Jogler C."/>
        </authorList>
    </citation>
    <scope>NUCLEOTIDE SEQUENCE [LARGE SCALE GENOMIC DNA]</scope>
    <source>
        <strain evidence="2 3">Q31a</strain>
    </source>
</reference>
<feature type="signal peptide" evidence="1">
    <location>
        <begin position="1"/>
        <end position="22"/>
    </location>
</feature>
<proteinExistence type="predicted"/>
<evidence type="ECO:0000313" key="3">
    <source>
        <dbReference type="Proteomes" id="UP000318017"/>
    </source>
</evidence>
<evidence type="ECO:0008006" key="4">
    <source>
        <dbReference type="Google" id="ProtNLM"/>
    </source>
</evidence>
<dbReference type="RefSeq" id="WP_145074246.1">
    <property type="nucleotide sequence ID" value="NZ_CP036298.1"/>
</dbReference>
<keyword evidence="3" id="KW-1185">Reference proteome</keyword>
<dbReference type="EMBL" id="CP036298">
    <property type="protein sequence ID" value="QDV22557.1"/>
    <property type="molecule type" value="Genomic_DNA"/>
</dbReference>
<feature type="chain" id="PRO_5022057760" description="Nickel uptake substrate-specific transmembrane region" evidence="1">
    <location>
        <begin position="23"/>
        <end position="480"/>
    </location>
</feature>
<sequence length="480" mass="52467" precursor="true">MRLQVYCALFVLCLSPNAVCPAQEGDRESPIRFPVEMRDFKLSVMDGAGKPIEGAEVVVQGVRCQEDPGSWYAWPAANGGPMPIVPTDQDGVARFKYPSKLGSAVEYFTITTLTMNFRHANYISERAEFAVDVEKPEQVLRPGCRVTYSAVDDSGKAIEEFAAYISGPGYDAKWTLADGTIQSMAVPDGAWQTMLVAPQNDGITLFSGVLPARYKSGSEMKISNVTLRPGLRVQGRLAGNVPRPISDGVVVAWCQPKPTKKAIDNREAIGWSDFAVIRADGTFEFASLPRDGRLQLFAICRGWVIEDQPRDGQPPVGQIKTGVLIDLEAAHIADNVLADIELPMEEAGAIEVTVKHLDGSPASGIRVGTSPNQKLEDTGTQLLGEAYSSIVRIRSQIDGTAPPNYWQQERKTRYMQETDAEGQAVLYDLPLGSWELYVGSDQFKLVTETENENRLSPQITVNVDKGEKVSLAVTVEPIND</sequence>
<evidence type="ECO:0000313" key="2">
    <source>
        <dbReference type="EMBL" id="QDV22557.1"/>
    </source>
</evidence>
<name>A0A518G1T6_9BACT</name>
<dbReference type="Proteomes" id="UP000318017">
    <property type="component" value="Chromosome"/>
</dbReference>
<keyword evidence="1" id="KW-0732">Signal</keyword>
<accession>A0A518G1T6</accession>